<evidence type="ECO:0000313" key="1">
    <source>
        <dbReference type="EMBL" id="KIW07828.1"/>
    </source>
</evidence>
<dbReference type="OrthoDB" id="3935714at2759"/>
<reference evidence="1 2" key="1">
    <citation type="submission" date="2015-01" db="EMBL/GenBank/DDBJ databases">
        <title>The Genome Sequence of Ochroconis gallopava CBS43764.</title>
        <authorList>
            <consortium name="The Broad Institute Genomics Platform"/>
            <person name="Cuomo C."/>
            <person name="de Hoog S."/>
            <person name="Gorbushina A."/>
            <person name="Stielow B."/>
            <person name="Teixiera M."/>
            <person name="Abouelleil A."/>
            <person name="Chapman S.B."/>
            <person name="Priest M."/>
            <person name="Young S.K."/>
            <person name="Wortman J."/>
            <person name="Nusbaum C."/>
            <person name="Birren B."/>
        </authorList>
    </citation>
    <scope>NUCLEOTIDE SEQUENCE [LARGE SCALE GENOMIC DNA]</scope>
    <source>
        <strain evidence="1 2">CBS 43764</strain>
    </source>
</reference>
<dbReference type="VEuPathDB" id="FungiDB:PV09_01746"/>
<evidence type="ECO:0000313" key="2">
    <source>
        <dbReference type="Proteomes" id="UP000053259"/>
    </source>
</evidence>
<gene>
    <name evidence="1" type="ORF">PV09_01746</name>
</gene>
<dbReference type="AlphaFoldDB" id="A0A0D2AM29"/>
<proteinExistence type="predicted"/>
<sequence>MFDFVGSNRNMSKRDIFNDDEVRQLVLDLPPQHEGSTDNTLIPLSSGTGFTTRDALARAFSRLIQGKYGKIPIAAIGNHLEVRQDALLETLRGRKDFMLSKSKEDIITRCDQERILEDLYAKAQLKFVLAKEFADQNDLDVQSVEKLVILSEDIHNESPLQLLDAPNQSRARSLEGGQSYIHALSTLLELRRSVIEKAMNSNTAARIAVWNTNDMYGLDTATFGRLAQKLAQEFNGSEPLYGTFEIGKDEVRYITKSYLLRKAKRSLKEVAIGDEAFCDLEQLVKKYPTLLPDIEAARQLAERECLHKDGSRYKWHFISHYVIGDVGLNNTAKRCLETLGPQRYLNTQPFVQSFPADIRKDVLNLLQNRTVELWRYCGGVAPLVLGMDEWLVLKSIIGDVEIASKRLGRECADESWKKEAVKPCLTQEPVLASFLKKLVEESDLPIDLLSRLWDDERVKIKPIATKSFDERITELIAEERSQLESLWMLRAYLPAKQYENALKDLEPGSLRDQLQDLLAIHLTQDLVPATVTKIRTKSLLHDHTIQKNVSKLESVLSAEKRDTPIMKSLDKFHEKMGFAAVKSEDLVQTRQRQLEDMVRGMKGDDDAPRLFLTMIIVMLATRKGKGIVYATGKFAPRLLKLLKSDLSDEQYSHLEKLKHLIKSGNVNDDDRAEIRKLTIEAFESISHF</sequence>
<dbReference type="Proteomes" id="UP000053259">
    <property type="component" value="Unassembled WGS sequence"/>
</dbReference>
<accession>A0A0D2AM29</accession>
<organism evidence="1 2">
    <name type="scientific">Verruconis gallopava</name>
    <dbReference type="NCBI Taxonomy" id="253628"/>
    <lineage>
        <taxon>Eukaryota</taxon>
        <taxon>Fungi</taxon>
        <taxon>Dikarya</taxon>
        <taxon>Ascomycota</taxon>
        <taxon>Pezizomycotina</taxon>
        <taxon>Dothideomycetes</taxon>
        <taxon>Pleosporomycetidae</taxon>
        <taxon>Venturiales</taxon>
        <taxon>Sympoventuriaceae</taxon>
        <taxon>Verruconis</taxon>
    </lineage>
</organism>
<keyword evidence="2" id="KW-1185">Reference proteome</keyword>
<protein>
    <submittedName>
        <fullName evidence="1">Uncharacterized protein</fullName>
    </submittedName>
</protein>
<name>A0A0D2AM29_9PEZI</name>
<dbReference type="RefSeq" id="XP_016217697.1">
    <property type="nucleotide sequence ID" value="XM_016354685.1"/>
</dbReference>
<dbReference type="HOGENOM" id="CLU_423871_0_0_1"/>
<dbReference type="EMBL" id="KN847532">
    <property type="protein sequence ID" value="KIW07828.1"/>
    <property type="molecule type" value="Genomic_DNA"/>
</dbReference>
<dbReference type="InParanoid" id="A0A0D2AM29"/>
<dbReference type="GeneID" id="27309719"/>
<dbReference type="STRING" id="253628.A0A0D2AM29"/>